<dbReference type="EMBL" id="JARPYT010000026">
    <property type="protein sequence ID" value="MDT2638353.1"/>
    <property type="molecule type" value="Genomic_DNA"/>
</dbReference>
<evidence type="ECO:0000313" key="6">
    <source>
        <dbReference type="Proteomes" id="UP001245561"/>
    </source>
</evidence>
<accession>A0AAP5KSI1</accession>
<dbReference type="AlphaFoldDB" id="A0AAP5KSI1"/>
<dbReference type="Proteomes" id="UP001245561">
    <property type="component" value="Unassembled WGS sequence"/>
</dbReference>
<dbReference type="SUPFAM" id="SSF52402">
    <property type="entry name" value="Adenine nucleotide alpha hydrolases-like"/>
    <property type="match status" value="1"/>
</dbReference>
<dbReference type="PANTHER" id="PTHR46268">
    <property type="entry name" value="STRESS RESPONSE PROTEIN NHAX"/>
    <property type="match status" value="1"/>
</dbReference>
<comment type="similarity">
    <text evidence="1 2">Belongs to the universal stress protein A family.</text>
</comment>
<evidence type="ECO:0000313" key="5">
    <source>
        <dbReference type="EMBL" id="MDT2638353.1"/>
    </source>
</evidence>
<dbReference type="Gene3D" id="3.40.50.620">
    <property type="entry name" value="HUPs"/>
    <property type="match status" value="1"/>
</dbReference>
<organism evidence="5 6">
    <name type="scientific">Enterococcus dongliensis</name>
    <dbReference type="NCBI Taxonomy" id="2559925"/>
    <lineage>
        <taxon>Bacteria</taxon>
        <taxon>Bacillati</taxon>
        <taxon>Bacillota</taxon>
        <taxon>Bacilli</taxon>
        <taxon>Lactobacillales</taxon>
        <taxon>Enterococcaceae</taxon>
        <taxon>Enterococcus</taxon>
    </lineage>
</organism>
<feature type="domain" description="UspA" evidence="3">
    <location>
        <begin position="6"/>
        <end position="147"/>
    </location>
</feature>
<comment type="subcellular location">
    <subcellularLocation>
        <location evidence="2">Cytoplasm</location>
    </subcellularLocation>
</comment>
<keyword evidence="2" id="KW-0963">Cytoplasm</keyword>
<evidence type="ECO:0000313" key="7">
    <source>
        <dbReference type="Proteomes" id="UP001256547"/>
    </source>
</evidence>
<evidence type="ECO:0000259" key="3">
    <source>
        <dbReference type="Pfam" id="PF00582"/>
    </source>
</evidence>
<dbReference type="PIRSF" id="PIRSF006276">
    <property type="entry name" value="UspA"/>
    <property type="match status" value="1"/>
</dbReference>
<dbReference type="PRINTS" id="PR01438">
    <property type="entry name" value="UNVRSLSTRESS"/>
</dbReference>
<protein>
    <recommendedName>
        <fullName evidence="2">Universal stress protein</fullName>
    </recommendedName>
</protein>
<dbReference type="InterPro" id="IPR014729">
    <property type="entry name" value="Rossmann-like_a/b/a_fold"/>
</dbReference>
<dbReference type="PANTHER" id="PTHR46268:SF6">
    <property type="entry name" value="UNIVERSAL STRESS PROTEIN UP12"/>
    <property type="match status" value="1"/>
</dbReference>
<dbReference type="InterPro" id="IPR006015">
    <property type="entry name" value="Universal_stress_UspA"/>
</dbReference>
<dbReference type="CDD" id="cd00293">
    <property type="entry name" value="USP-like"/>
    <property type="match status" value="1"/>
</dbReference>
<evidence type="ECO:0000256" key="1">
    <source>
        <dbReference type="ARBA" id="ARBA00008791"/>
    </source>
</evidence>
<dbReference type="InterPro" id="IPR006016">
    <property type="entry name" value="UspA"/>
</dbReference>
<dbReference type="Pfam" id="PF00582">
    <property type="entry name" value="Usp"/>
    <property type="match status" value="1"/>
</dbReference>
<dbReference type="EMBL" id="JARPYR010000035">
    <property type="protein sequence ID" value="MDT2597821.1"/>
    <property type="molecule type" value="Genomic_DNA"/>
</dbReference>
<dbReference type="GO" id="GO:0005737">
    <property type="term" value="C:cytoplasm"/>
    <property type="evidence" value="ECO:0007669"/>
    <property type="project" value="UniProtKB-SubCell"/>
</dbReference>
<name>A0AAP5KSI1_9ENTE</name>
<sequence>MFTQSYQNILVGIDGSDQAMEAFKKALAVAKRNQGTVYVANVIDHQMYTFMSYSPLNQNIMDQLAGDAKDLINDCKDFGKEFGYDKVEGIIAYGSAKEAMAKTLPEKYDIDLVMVGQSGLNAVERFMTGSVASYVIKEALCDVLIVHPSAK</sequence>
<keyword evidence="7" id="KW-1185">Reference proteome</keyword>
<comment type="caution">
    <text evidence="5">The sequence shown here is derived from an EMBL/GenBank/DDBJ whole genome shotgun (WGS) entry which is preliminary data.</text>
</comment>
<gene>
    <name evidence="5" type="ORF">P7D36_12760</name>
    <name evidence="4" type="ORF">P7D39_12510</name>
</gene>
<dbReference type="RefSeq" id="WP_311800912.1">
    <property type="nucleotide sequence ID" value="NZ_JARPYR010000035.1"/>
</dbReference>
<evidence type="ECO:0000313" key="4">
    <source>
        <dbReference type="EMBL" id="MDT2597821.1"/>
    </source>
</evidence>
<proteinExistence type="inferred from homology"/>
<reference evidence="5 7" key="1">
    <citation type="submission" date="2023-03" db="EMBL/GenBank/DDBJ databases">
        <authorList>
            <person name="Shen W."/>
            <person name="Cai J."/>
        </authorList>
    </citation>
    <scope>NUCLEOTIDE SEQUENCE</scope>
    <source>
        <strain evidence="5">P55-2</strain>
        <strain evidence="4 7">P72-2</strain>
    </source>
</reference>
<dbReference type="Proteomes" id="UP001256547">
    <property type="component" value="Unassembled WGS sequence"/>
</dbReference>
<evidence type="ECO:0000256" key="2">
    <source>
        <dbReference type="PIRNR" id="PIRNR006276"/>
    </source>
</evidence>